<dbReference type="InterPro" id="IPR002816">
    <property type="entry name" value="TraB/PrgY/GumN_fam"/>
</dbReference>
<evidence type="ECO:0000313" key="3">
    <source>
        <dbReference type="Proteomes" id="UP000290204"/>
    </source>
</evidence>
<dbReference type="EMBL" id="SDHW01000002">
    <property type="protein sequence ID" value="RXK60618.1"/>
    <property type="molecule type" value="Genomic_DNA"/>
</dbReference>
<organism evidence="2 3">
    <name type="scientific">Lacibacter luteus</name>
    <dbReference type="NCBI Taxonomy" id="2508719"/>
    <lineage>
        <taxon>Bacteria</taxon>
        <taxon>Pseudomonadati</taxon>
        <taxon>Bacteroidota</taxon>
        <taxon>Chitinophagia</taxon>
        <taxon>Chitinophagales</taxon>
        <taxon>Chitinophagaceae</taxon>
        <taxon>Lacibacter</taxon>
    </lineage>
</organism>
<feature type="signal peptide" evidence="1">
    <location>
        <begin position="1"/>
        <end position="21"/>
    </location>
</feature>
<accession>A0A4Q1CJQ8</accession>
<proteinExistence type="predicted"/>
<comment type="caution">
    <text evidence="2">The sequence shown here is derived from an EMBL/GenBank/DDBJ whole genome shotgun (WGS) entry which is preliminary data.</text>
</comment>
<dbReference type="OrthoDB" id="9798714at2"/>
<feature type="chain" id="PRO_5020239377" evidence="1">
    <location>
        <begin position="22"/>
        <end position="499"/>
    </location>
</feature>
<dbReference type="Proteomes" id="UP000290204">
    <property type="component" value="Unassembled WGS sequence"/>
</dbReference>
<dbReference type="Pfam" id="PF01963">
    <property type="entry name" value="TraB_PrgY_gumN"/>
    <property type="match status" value="1"/>
</dbReference>
<sequence length="499" mass="57875">MLRIFLLIALLFVYTSSFSQAFSKSGTDDLYLYKGTVLYKDGNGFIANVQKNFDSISVLLKYGEMFLRVIRKKENQASKTAKVNSGFQAKMTDTIIRHISQFQLDTLSYGRTKEHTKQGQNLHGNSLAYFLEKDDSVRVEETFYFNNYAIVMSNHLAEEFSMPVLTIERDFNFSDEATDEENISIIETGDINFPYEVKVPETSKNKVYHKTSSYLQRPIADNYKTGNSQFFAIINKQTNDTSFILGSMHATEAAFWNKKINQPEILQRLFSCNALYFESMSDIIIDREDSTNKSTTTQLRTLENELTSQQKVFFRQQYNTYLKESGIAYNDLITFHPLVIGNIFGVSFFAEKNIILEEILSATLQKELIKQGRIDFDFRGLDSNEEIREVNNFRWKYYTPSYLITELKVMKSYLKSVWLEYENGDIEKLAESVKTKYGTSFYYKTVDKRNENWLPRMIEGMKQEKCFFVVGSAHLGGPQGILHLLKEKGYSILPLKWLN</sequence>
<keyword evidence="3" id="KW-1185">Reference proteome</keyword>
<name>A0A4Q1CJQ8_9BACT</name>
<reference evidence="2 3" key="1">
    <citation type="submission" date="2019-01" db="EMBL/GenBank/DDBJ databases">
        <title>Lacibacter sp. strain TTM-7.</title>
        <authorList>
            <person name="Chen W.-M."/>
        </authorList>
    </citation>
    <scope>NUCLEOTIDE SEQUENCE [LARGE SCALE GENOMIC DNA]</scope>
    <source>
        <strain evidence="2 3">TTM-7</strain>
    </source>
</reference>
<dbReference type="AlphaFoldDB" id="A0A4Q1CJQ8"/>
<dbReference type="RefSeq" id="WP_129130579.1">
    <property type="nucleotide sequence ID" value="NZ_SDHW01000002.1"/>
</dbReference>
<protein>
    <submittedName>
        <fullName evidence="2">TraB/GumN family protein</fullName>
    </submittedName>
</protein>
<evidence type="ECO:0000256" key="1">
    <source>
        <dbReference type="SAM" id="SignalP"/>
    </source>
</evidence>
<keyword evidence="1" id="KW-0732">Signal</keyword>
<dbReference type="CDD" id="cd14789">
    <property type="entry name" value="Tiki"/>
    <property type="match status" value="1"/>
</dbReference>
<evidence type="ECO:0000313" key="2">
    <source>
        <dbReference type="EMBL" id="RXK60618.1"/>
    </source>
</evidence>
<gene>
    <name evidence="2" type="ORF">ESA94_09145</name>
</gene>